<dbReference type="PROSITE" id="PS00041">
    <property type="entry name" value="HTH_ARAC_FAMILY_1"/>
    <property type="match status" value="1"/>
</dbReference>
<keyword evidence="1" id="KW-0805">Transcription regulation</keyword>
<dbReference type="InterPro" id="IPR010499">
    <property type="entry name" value="AraC_E-bd"/>
</dbReference>
<dbReference type="Gene3D" id="3.20.80.10">
    <property type="entry name" value="Regulatory factor, effector binding domain"/>
    <property type="match status" value="1"/>
</dbReference>
<accession>A0ABP9QS60</accession>
<gene>
    <name evidence="5" type="ORF">GCM10025770_24170</name>
</gene>
<evidence type="ECO:0000256" key="3">
    <source>
        <dbReference type="ARBA" id="ARBA00023163"/>
    </source>
</evidence>
<evidence type="ECO:0000313" key="5">
    <source>
        <dbReference type="EMBL" id="GAA5166684.1"/>
    </source>
</evidence>
<keyword evidence="3" id="KW-0804">Transcription</keyword>
<dbReference type="InterPro" id="IPR050908">
    <property type="entry name" value="SmbC-like"/>
</dbReference>
<evidence type="ECO:0000313" key="6">
    <source>
        <dbReference type="Proteomes" id="UP001500547"/>
    </source>
</evidence>
<dbReference type="Pfam" id="PF12833">
    <property type="entry name" value="HTH_18"/>
    <property type="match status" value="1"/>
</dbReference>
<feature type="domain" description="HTH araC/xylS-type" evidence="4">
    <location>
        <begin position="14"/>
        <end position="112"/>
    </location>
</feature>
<dbReference type="InterPro" id="IPR009057">
    <property type="entry name" value="Homeodomain-like_sf"/>
</dbReference>
<organism evidence="5 6">
    <name type="scientific">Viridibacterium curvum</name>
    <dbReference type="NCBI Taxonomy" id="1101404"/>
    <lineage>
        <taxon>Bacteria</taxon>
        <taxon>Pseudomonadati</taxon>
        <taxon>Pseudomonadota</taxon>
        <taxon>Betaproteobacteria</taxon>
        <taxon>Rhodocyclales</taxon>
        <taxon>Rhodocyclaceae</taxon>
        <taxon>Viridibacterium</taxon>
    </lineage>
</organism>
<dbReference type="Proteomes" id="UP001500547">
    <property type="component" value="Unassembled WGS sequence"/>
</dbReference>
<evidence type="ECO:0000259" key="4">
    <source>
        <dbReference type="PROSITE" id="PS01124"/>
    </source>
</evidence>
<dbReference type="PANTHER" id="PTHR40055:SF1">
    <property type="entry name" value="TRANSCRIPTIONAL REGULATOR YGIV-RELATED"/>
    <property type="match status" value="1"/>
</dbReference>
<comment type="caution">
    <text evidence="5">The sequence shown here is derived from an EMBL/GenBank/DDBJ whole genome shotgun (WGS) entry which is preliminary data.</text>
</comment>
<dbReference type="RefSeq" id="WP_345533227.1">
    <property type="nucleotide sequence ID" value="NZ_BAABLD010000008.1"/>
</dbReference>
<dbReference type="SUPFAM" id="SSF46689">
    <property type="entry name" value="Homeodomain-like"/>
    <property type="match status" value="2"/>
</dbReference>
<dbReference type="PROSITE" id="PS01124">
    <property type="entry name" value="HTH_ARAC_FAMILY_2"/>
    <property type="match status" value="1"/>
</dbReference>
<sequence length="285" mass="32010">MKTTTRERYAERIERVVRFLNTHLDADIDLHRLAEEAALSPYHFHRVYHAHMGETVQETVRRMRLHRAAQGLQESSHPVARIAREAGFGSVPAFSRAFRAAYSLPPAAFRARRFVAFPVLPLPGKQEIAMQTVTIENRPALKVAALAHQGDYQLIGNSFDRLTAWAGGQGLLGPQTRSFGIYYDDPDAMPLAQLRSEACLTVPDTFEGMGDYRALHTPGGRCAVLEFVGPYVELHKAYTWLFREWLPGSGEEPGDAPAFEEYLNDPRDTPQEALRTAICIPLKPR</sequence>
<dbReference type="InterPro" id="IPR029442">
    <property type="entry name" value="GyrI-like"/>
</dbReference>
<dbReference type="SMART" id="SM00871">
    <property type="entry name" value="AraC_E_bind"/>
    <property type="match status" value="1"/>
</dbReference>
<keyword evidence="2" id="KW-0238">DNA-binding</keyword>
<proteinExistence type="predicted"/>
<dbReference type="Gene3D" id="1.10.10.60">
    <property type="entry name" value="Homeodomain-like"/>
    <property type="match status" value="2"/>
</dbReference>
<keyword evidence="6" id="KW-1185">Reference proteome</keyword>
<protein>
    <submittedName>
        <fullName evidence="5">AraC family transcriptional regulator</fullName>
    </submittedName>
</protein>
<dbReference type="PANTHER" id="PTHR40055">
    <property type="entry name" value="TRANSCRIPTIONAL REGULATOR YGIV-RELATED"/>
    <property type="match status" value="1"/>
</dbReference>
<dbReference type="SMART" id="SM00342">
    <property type="entry name" value="HTH_ARAC"/>
    <property type="match status" value="1"/>
</dbReference>
<dbReference type="SUPFAM" id="SSF55136">
    <property type="entry name" value="Probable bacterial effector-binding domain"/>
    <property type="match status" value="1"/>
</dbReference>
<dbReference type="Pfam" id="PF06445">
    <property type="entry name" value="GyrI-like"/>
    <property type="match status" value="1"/>
</dbReference>
<dbReference type="InterPro" id="IPR018062">
    <property type="entry name" value="HTH_AraC-typ_CS"/>
</dbReference>
<name>A0ABP9QS60_9RHOO</name>
<evidence type="ECO:0000256" key="2">
    <source>
        <dbReference type="ARBA" id="ARBA00023125"/>
    </source>
</evidence>
<dbReference type="InterPro" id="IPR011256">
    <property type="entry name" value="Reg_factor_effector_dom_sf"/>
</dbReference>
<evidence type="ECO:0000256" key="1">
    <source>
        <dbReference type="ARBA" id="ARBA00023015"/>
    </source>
</evidence>
<reference evidence="6" key="1">
    <citation type="journal article" date="2019" name="Int. J. Syst. Evol. Microbiol.">
        <title>The Global Catalogue of Microorganisms (GCM) 10K type strain sequencing project: providing services to taxonomists for standard genome sequencing and annotation.</title>
        <authorList>
            <consortium name="The Broad Institute Genomics Platform"/>
            <consortium name="The Broad Institute Genome Sequencing Center for Infectious Disease"/>
            <person name="Wu L."/>
            <person name="Ma J."/>
        </authorList>
    </citation>
    <scope>NUCLEOTIDE SEQUENCE [LARGE SCALE GENOMIC DNA]</scope>
    <source>
        <strain evidence="6">JCM 18715</strain>
    </source>
</reference>
<dbReference type="InterPro" id="IPR018060">
    <property type="entry name" value="HTH_AraC"/>
</dbReference>
<dbReference type="EMBL" id="BAABLD010000008">
    <property type="protein sequence ID" value="GAA5166684.1"/>
    <property type="molecule type" value="Genomic_DNA"/>
</dbReference>